<dbReference type="Gene3D" id="2.60.120.10">
    <property type="entry name" value="Jelly Rolls"/>
    <property type="match status" value="1"/>
</dbReference>
<accession>A0A127VEU1</accession>
<gene>
    <name evidence="1" type="ORF">AY601_2935</name>
</gene>
<dbReference type="SUPFAM" id="SSF51206">
    <property type="entry name" value="cAMP-binding domain-like"/>
    <property type="match status" value="1"/>
</dbReference>
<dbReference type="Proteomes" id="UP000071561">
    <property type="component" value="Chromosome"/>
</dbReference>
<dbReference type="PATRIC" id="fig|188932.3.peg.3062"/>
<dbReference type="OrthoDB" id="680421at2"/>
<evidence type="ECO:0008006" key="3">
    <source>
        <dbReference type="Google" id="ProtNLM"/>
    </source>
</evidence>
<protein>
    <recommendedName>
        <fullName evidence="3">CRP-like cAMP-binding protein</fullName>
    </recommendedName>
</protein>
<evidence type="ECO:0000313" key="1">
    <source>
        <dbReference type="EMBL" id="AMP99809.1"/>
    </source>
</evidence>
<name>A0A127VEU1_9SPHI</name>
<dbReference type="InterPro" id="IPR018490">
    <property type="entry name" value="cNMP-bd_dom_sf"/>
</dbReference>
<dbReference type="KEGG" id="pcm:AY601_2935"/>
<dbReference type="InterPro" id="IPR014710">
    <property type="entry name" value="RmlC-like_jellyroll"/>
</dbReference>
<organism evidence="1 2">
    <name type="scientific">Pedobacter cryoconitis</name>
    <dbReference type="NCBI Taxonomy" id="188932"/>
    <lineage>
        <taxon>Bacteria</taxon>
        <taxon>Pseudomonadati</taxon>
        <taxon>Bacteroidota</taxon>
        <taxon>Sphingobacteriia</taxon>
        <taxon>Sphingobacteriales</taxon>
        <taxon>Sphingobacteriaceae</taxon>
        <taxon>Pedobacter</taxon>
    </lineage>
</organism>
<proteinExistence type="predicted"/>
<dbReference type="AlphaFoldDB" id="A0A127VEU1"/>
<dbReference type="RefSeq" id="WP_068402299.1">
    <property type="nucleotide sequence ID" value="NZ_CP014504.1"/>
</dbReference>
<dbReference type="EMBL" id="CP014504">
    <property type="protein sequence ID" value="AMP99809.1"/>
    <property type="molecule type" value="Genomic_DNA"/>
</dbReference>
<sequence>MDALITKLESLNSATKSTVDLLKTLFIKTEFKKGWMFGNGTWQSVPMLYYISSGLVRGSVEFKEDSYTLWMLENGFLIPSNGFLSQKGTSETIEFLKPTQAYVLNLMRAEKLAKEDLNLYKMLLEIYEGNLLDGRKRELMLRIPNAKNRLEYFKKNNPELEKVMTDEHLAQMLRIDKKYYYSVKKAR</sequence>
<keyword evidence="2" id="KW-1185">Reference proteome</keyword>
<evidence type="ECO:0000313" key="2">
    <source>
        <dbReference type="Proteomes" id="UP000071561"/>
    </source>
</evidence>
<reference evidence="1 2" key="1">
    <citation type="submission" date="2016-03" db="EMBL/GenBank/DDBJ databases">
        <title>Complete genome sequence of Pedobacter cryoconitis PAMC 27485.</title>
        <authorList>
            <person name="Lee J."/>
            <person name="Kim O.-S."/>
        </authorList>
    </citation>
    <scope>NUCLEOTIDE SEQUENCE [LARGE SCALE GENOMIC DNA]</scope>
    <source>
        <strain evidence="1 2">PAMC 27485</strain>
    </source>
</reference>